<reference evidence="1" key="1">
    <citation type="submission" date="2017-07" db="EMBL/GenBank/DDBJ databases">
        <title>Taro Niue Genome Assembly and Annotation.</title>
        <authorList>
            <person name="Atibalentja N."/>
            <person name="Keating K."/>
            <person name="Fields C.J."/>
        </authorList>
    </citation>
    <scope>NUCLEOTIDE SEQUENCE</scope>
    <source>
        <strain evidence="1">Niue_2</strain>
        <tissue evidence="1">Leaf</tissue>
    </source>
</reference>
<dbReference type="EMBL" id="NMUH01003043">
    <property type="protein sequence ID" value="MQM03480.1"/>
    <property type="molecule type" value="Genomic_DNA"/>
</dbReference>
<dbReference type="AlphaFoldDB" id="A0A843WL50"/>
<comment type="caution">
    <text evidence="1">The sequence shown here is derived from an EMBL/GenBank/DDBJ whole genome shotgun (WGS) entry which is preliminary data.</text>
</comment>
<evidence type="ECO:0000313" key="2">
    <source>
        <dbReference type="Proteomes" id="UP000652761"/>
    </source>
</evidence>
<name>A0A843WL50_COLES</name>
<protein>
    <submittedName>
        <fullName evidence="1">Uncharacterized protein</fullName>
    </submittedName>
</protein>
<dbReference type="Proteomes" id="UP000652761">
    <property type="component" value="Unassembled WGS sequence"/>
</dbReference>
<accession>A0A843WL50</accession>
<evidence type="ECO:0000313" key="1">
    <source>
        <dbReference type="EMBL" id="MQM03480.1"/>
    </source>
</evidence>
<keyword evidence="2" id="KW-1185">Reference proteome</keyword>
<organism evidence="1 2">
    <name type="scientific">Colocasia esculenta</name>
    <name type="common">Wild taro</name>
    <name type="synonym">Arum esculentum</name>
    <dbReference type="NCBI Taxonomy" id="4460"/>
    <lineage>
        <taxon>Eukaryota</taxon>
        <taxon>Viridiplantae</taxon>
        <taxon>Streptophyta</taxon>
        <taxon>Embryophyta</taxon>
        <taxon>Tracheophyta</taxon>
        <taxon>Spermatophyta</taxon>
        <taxon>Magnoliopsida</taxon>
        <taxon>Liliopsida</taxon>
        <taxon>Araceae</taxon>
        <taxon>Aroideae</taxon>
        <taxon>Colocasieae</taxon>
        <taxon>Colocasia</taxon>
    </lineage>
</organism>
<sequence length="90" mass="9637">MSEVQSGSACGPSTLWRSEVVVPVVRRSFSLGCLVSLGGTPGCSFSTSWRSGMCVPRVTSALGLTPLVLRKSCWARLWLWVVAFLCSTAL</sequence>
<proteinExistence type="predicted"/>
<gene>
    <name evidence="1" type="ORF">Taro_036266</name>
</gene>